<dbReference type="RefSeq" id="WP_191172593.1">
    <property type="nucleotide sequence ID" value="NZ_JACXZS010000010.1"/>
</dbReference>
<dbReference type="Proteomes" id="UP000598426">
    <property type="component" value="Unassembled WGS sequence"/>
</dbReference>
<sequence length="327" mass="36724">MAAPTRVTLLLSRERPFEVARLDRDRRLHRIRAGAYVLREVWDALPPWERYRVRVQAVARTWSAPIFCLESAAVLQGLPIFGEPSHIHLLSADGRSWSEGDVIVHGHVDEREIVDAGGHGMTALADTAVDLARVLPPAFALALVDAAARLLQASGAALDVSERGRARANRRGVRQLDWVQARATPVSESAGEAVSRAVIEWLGYEPPELQHEFHYEGFDDRSDFYWKRARIIGESDGYGKYDADDPEGMKAHFVREKKREDRLRRHEGGFARWDWSDTISHEPLDEKLRSAGLLPLYARQDGMLATLARNPRSLIPSRSTKASATRA</sequence>
<keyword evidence="2" id="KW-1185">Reference proteome</keyword>
<name>A0ABR8NTQ4_9MICO</name>
<proteinExistence type="predicted"/>
<gene>
    <name evidence="1" type="ORF">IF188_14900</name>
</gene>
<reference evidence="1 2" key="1">
    <citation type="submission" date="2020-09" db="EMBL/GenBank/DDBJ databases">
        <title>Isolation and identification of active actinomycetes.</title>
        <authorList>
            <person name="Li X."/>
        </authorList>
    </citation>
    <scope>NUCLEOTIDE SEQUENCE [LARGE SCALE GENOMIC DNA]</scope>
    <source>
        <strain evidence="1 2">NEAU-LLC</strain>
    </source>
</reference>
<evidence type="ECO:0008006" key="3">
    <source>
        <dbReference type="Google" id="ProtNLM"/>
    </source>
</evidence>
<evidence type="ECO:0000313" key="1">
    <source>
        <dbReference type="EMBL" id="MBD3942981.1"/>
    </source>
</evidence>
<evidence type="ECO:0000313" key="2">
    <source>
        <dbReference type="Proteomes" id="UP000598426"/>
    </source>
</evidence>
<comment type="caution">
    <text evidence="1">The sequence shown here is derived from an EMBL/GenBank/DDBJ whole genome shotgun (WGS) entry which is preliminary data.</text>
</comment>
<protein>
    <recommendedName>
        <fullName evidence="3">Transcriptional regulator, AbiEi antitoxin, Type IV TA system</fullName>
    </recommendedName>
</protein>
<organism evidence="1 2">
    <name type="scientific">Microbacterium helvum</name>
    <dbReference type="NCBI Taxonomy" id="2773713"/>
    <lineage>
        <taxon>Bacteria</taxon>
        <taxon>Bacillati</taxon>
        <taxon>Actinomycetota</taxon>
        <taxon>Actinomycetes</taxon>
        <taxon>Micrococcales</taxon>
        <taxon>Microbacteriaceae</taxon>
        <taxon>Microbacterium</taxon>
    </lineage>
</organism>
<dbReference type="EMBL" id="JACXZS010000010">
    <property type="protein sequence ID" value="MBD3942981.1"/>
    <property type="molecule type" value="Genomic_DNA"/>
</dbReference>
<accession>A0ABR8NTQ4</accession>